<dbReference type="Proteomes" id="UP001165064">
    <property type="component" value="Unassembled WGS sequence"/>
</dbReference>
<reference evidence="1" key="1">
    <citation type="submission" date="2023-04" db="EMBL/GenBank/DDBJ databases">
        <title>Ambrosiozyma monospora NBRC 10751.</title>
        <authorList>
            <person name="Ichikawa N."/>
            <person name="Sato H."/>
            <person name="Tonouchi N."/>
        </authorList>
    </citation>
    <scope>NUCLEOTIDE SEQUENCE</scope>
    <source>
        <strain evidence="1">NBRC 10751</strain>
    </source>
</reference>
<protein>
    <submittedName>
        <fullName evidence="1">Unnamed protein product</fullName>
    </submittedName>
</protein>
<keyword evidence="2" id="KW-1185">Reference proteome</keyword>
<sequence>MVGKGKQNLDVGIFIINQSINQSFFKNKFMVYAGVFKYVIKFKYFISSIHHFKEVVHPQNETVDVAHACSYKLCPNPMMK</sequence>
<proteinExistence type="predicted"/>
<evidence type="ECO:0000313" key="1">
    <source>
        <dbReference type="EMBL" id="GME81482.1"/>
    </source>
</evidence>
<name>A0ACB5T6H4_AMBMO</name>
<accession>A0ACB5T6H4</accession>
<gene>
    <name evidence="1" type="ORF">Amon02_000496700</name>
</gene>
<evidence type="ECO:0000313" key="2">
    <source>
        <dbReference type="Proteomes" id="UP001165064"/>
    </source>
</evidence>
<dbReference type="EMBL" id="BSXS01003538">
    <property type="protein sequence ID" value="GME81482.1"/>
    <property type="molecule type" value="Genomic_DNA"/>
</dbReference>
<comment type="caution">
    <text evidence="1">The sequence shown here is derived from an EMBL/GenBank/DDBJ whole genome shotgun (WGS) entry which is preliminary data.</text>
</comment>
<organism evidence="1 2">
    <name type="scientific">Ambrosiozyma monospora</name>
    <name type="common">Yeast</name>
    <name type="synonym">Endomycopsis monosporus</name>
    <dbReference type="NCBI Taxonomy" id="43982"/>
    <lineage>
        <taxon>Eukaryota</taxon>
        <taxon>Fungi</taxon>
        <taxon>Dikarya</taxon>
        <taxon>Ascomycota</taxon>
        <taxon>Saccharomycotina</taxon>
        <taxon>Pichiomycetes</taxon>
        <taxon>Pichiales</taxon>
        <taxon>Pichiaceae</taxon>
        <taxon>Ambrosiozyma</taxon>
    </lineage>
</organism>